<protein>
    <submittedName>
        <fullName evidence="5">Sugar ABC transporter, periplasmic binding protein</fullName>
    </submittedName>
</protein>
<dbReference type="Gene3D" id="3.40.190.10">
    <property type="entry name" value="Periplasmic binding protein-like II"/>
    <property type="match status" value="2"/>
</dbReference>
<dbReference type="PROSITE" id="PS51257">
    <property type="entry name" value="PROKAR_LIPOPROTEIN"/>
    <property type="match status" value="1"/>
</dbReference>
<proteinExistence type="inferred from homology"/>
<dbReference type="InterPro" id="IPR050490">
    <property type="entry name" value="Bact_solute-bd_prot1"/>
</dbReference>
<keyword evidence="3" id="KW-0813">Transport</keyword>
<dbReference type="SUPFAM" id="SSF53850">
    <property type="entry name" value="Periplasmic binding protein-like II"/>
    <property type="match status" value="1"/>
</dbReference>
<evidence type="ECO:0000256" key="1">
    <source>
        <dbReference type="ARBA" id="ARBA00004418"/>
    </source>
</evidence>
<dbReference type="EMBL" id="CP000805">
    <property type="protein sequence ID" value="ACD70501.1"/>
    <property type="molecule type" value="Genomic_DNA"/>
</dbReference>
<comment type="subcellular location">
    <subcellularLocation>
        <location evidence="1">Periplasm</location>
    </subcellularLocation>
</comment>
<keyword evidence="4" id="KW-0732">Signal</keyword>
<gene>
    <name evidence="5" type="primary">y4oP</name>
    <name evidence="5" type="ordered locus">TPASS_0074</name>
</gene>
<dbReference type="Proteomes" id="UP000001202">
    <property type="component" value="Chromosome"/>
</dbReference>
<dbReference type="PATRIC" id="fig|455434.6.peg.74"/>
<evidence type="ECO:0000256" key="2">
    <source>
        <dbReference type="ARBA" id="ARBA00008520"/>
    </source>
</evidence>
<reference evidence="5 6" key="1">
    <citation type="journal article" date="2008" name="BMC Microbiol.">
        <title>Complete genome sequence of Treponema pallidum ssp. pallidum strain SS14 determined with oligonucleotide arrays.</title>
        <authorList>
            <person name="Matejkova P."/>
            <person name="Strouhal M."/>
            <person name="Smajs D."/>
            <person name="Norris S.J."/>
            <person name="Palzkill T."/>
            <person name="Petrosino J.F."/>
            <person name="Sodergren E."/>
            <person name="Norton J.E."/>
            <person name="Singh J."/>
            <person name="Richmond T.A."/>
            <person name="Molla M.N."/>
            <person name="Albert T.J."/>
            <person name="Weinstock G.M."/>
        </authorList>
    </citation>
    <scope>NUCLEOTIDE SEQUENCE [LARGE SCALE GENOMIC DNA]</scope>
    <source>
        <strain evidence="5 6">SS14</strain>
    </source>
</reference>
<organism evidence="5 6">
    <name type="scientific">Treponema pallidum subsp. pallidum (strain SS14)</name>
    <dbReference type="NCBI Taxonomy" id="455434"/>
    <lineage>
        <taxon>Bacteria</taxon>
        <taxon>Pseudomonadati</taxon>
        <taxon>Spirochaetota</taxon>
        <taxon>Spirochaetia</taxon>
        <taxon>Spirochaetales</taxon>
        <taxon>Treponemataceae</taxon>
        <taxon>Treponema</taxon>
    </lineage>
</organism>
<dbReference type="Pfam" id="PF01547">
    <property type="entry name" value="SBP_bac_1"/>
    <property type="match status" value="1"/>
</dbReference>
<dbReference type="KEGG" id="tpp:TPASS_0074"/>
<evidence type="ECO:0000313" key="5">
    <source>
        <dbReference type="EMBL" id="ACD70501.1"/>
    </source>
</evidence>
<name>A0A0H3BI57_TREPS</name>
<evidence type="ECO:0000256" key="4">
    <source>
        <dbReference type="ARBA" id="ARBA00022729"/>
    </source>
</evidence>
<dbReference type="GO" id="GO:0042597">
    <property type="term" value="C:periplasmic space"/>
    <property type="evidence" value="ECO:0007669"/>
    <property type="project" value="UniProtKB-SubCell"/>
</dbReference>
<comment type="similarity">
    <text evidence="2">Belongs to the bacterial solute-binding protein 1 family.</text>
</comment>
<accession>A0A0H3BI57</accession>
<dbReference type="PANTHER" id="PTHR43649">
    <property type="entry name" value="ARABINOSE-BINDING PROTEIN-RELATED"/>
    <property type="match status" value="1"/>
</dbReference>
<dbReference type="AlphaFoldDB" id="A0A0H3BI57"/>
<sequence>MCFARSRLFSRGAVGTVCCTVLFLACRVRTPSSVPLRSGSVRAAVPEATSFHWRRYAGTRLRVCFPYHASYRALKAIVPEFESLTGIAVEIDWLQYARMHDKQVLELSKPRGDYDLIAMLCTWKTEYASRGLLRSLDSFFQNPSLCMPHYDFEDLIPVYVETIGYVGGRKPWLGGPGAFLCAVPFGAETSILAYRKDIFHKYRIKVPENYDELLDACKRLRERAQLYGLASRGASGQQALHAYLLHAAPFGAKVLDDSLVPAFHRSRSIATLRWMQEMFAYGPPGMASFAQNEALQAFLQGQTGMYLDTNMIGPLVRDPTRSAIRPHHVGFALHPMAQVRAGEVGGFGLAIPHNSAAPEAAFLLLQWITAPQTGRRVVEQGALPFRQSQLADRALRARFAEFEVLERQLAHCDPDWRPIVPTWGELGTLLGIGINEVLTGVSEPEEAMSALVLPARRILRRHAHARYVP</sequence>
<dbReference type="InterPro" id="IPR006059">
    <property type="entry name" value="SBP"/>
</dbReference>
<evidence type="ECO:0000256" key="3">
    <source>
        <dbReference type="ARBA" id="ARBA00022448"/>
    </source>
</evidence>
<evidence type="ECO:0000313" key="6">
    <source>
        <dbReference type="Proteomes" id="UP000001202"/>
    </source>
</evidence>
<dbReference type="PANTHER" id="PTHR43649:SF34">
    <property type="entry name" value="ABC TRANSPORTER PERIPLASMIC-BINDING PROTEIN YCJN-RELATED"/>
    <property type="match status" value="1"/>
</dbReference>